<comment type="caution">
    <text evidence="2">The sequence shown here is derived from an EMBL/GenBank/DDBJ whole genome shotgun (WGS) entry which is preliminary data.</text>
</comment>
<protein>
    <recommendedName>
        <fullName evidence="4">TM2 domain-containing protein</fullName>
    </recommendedName>
</protein>
<evidence type="ECO:0000256" key="1">
    <source>
        <dbReference type="SAM" id="Phobius"/>
    </source>
</evidence>
<proteinExistence type="predicted"/>
<keyword evidence="1" id="KW-1133">Transmembrane helix</keyword>
<dbReference type="RefSeq" id="WP_211342220.1">
    <property type="nucleotide sequence ID" value="NZ_SNZA01000006.1"/>
</dbReference>
<keyword evidence="3" id="KW-1185">Reference proteome</keyword>
<accession>A0A4R6X1Q0</accession>
<evidence type="ECO:0000313" key="3">
    <source>
        <dbReference type="Proteomes" id="UP000295729"/>
    </source>
</evidence>
<evidence type="ECO:0000313" key="2">
    <source>
        <dbReference type="EMBL" id="TDR06338.1"/>
    </source>
</evidence>
<keyword evidence="1" id="KW-0812">Transmembrane</keyword>
<evidence type="ECO:0008006" key="4">
    <source>
        <dbReference type="Google" id="ProtNLM"/>
    </source>
</evidence>
<feature type="transmembrane region" description="Helical" evidence="1">
    <location>
        <begin position="76"/>
        <end position="102"/>
    </location>
</feature>
<dbReference type="AlphaFoldDB" id="A0A4R6X1Q0"/>
<keyword evidence="1" id="KW-0472">Membrane</keyword>
<dbReference type="Proteomes" id="UP000295729">
    <property type="component" value="Unassembled WGS sequence"/>
</dbReference>
<gene>
    <name evidence="2" type="ORF">C8D85_3270</name>
</gene>
<reference evidence="2 3" key="1">
    <citation type="submission" date="2019-03" db="EMBL/GenBank/DDBJ databases">
        <title>Genomic Encyclopedia of Type Strains, Phase IV (KMG-IV): sequencing the most valuable type-strain genomes for metagenomic binning, comparative biology and taxonomic classification.</title>
        <authorList>
            <person name="Goeker M."/>
        </authorList>
    </citation>
    <scope>NUCLEOTIDE SEQUENCE [LARGE SCALE GENOMIC DNA]</scope>
    <source>
        <strain evidence="2 3">DSM 5604</strain>
    </source>
</reference>
<dbReference type="EMBL" id="SNZA01000006">
    <property type="protein sequence ID" value="TDR06338.1"/>
    <property type="molecule type" value="Genomic_DNA"/>
</dbReference>
<name>A0A4R6X1Q0_9GAMM</name>
<feature type="transmembrane region" description="Helical" evidence="1">
    <location>
        <begin position="47"/>
        <end position="64"/>
    </location>
</feature>
<sequence>MFEAWRLRQQQVHDDEEALRQLLRSLPDIQRKSFYKRYSPKLKDPDTYAALNWFFIAGLHNFYLGQWLLGLADLCLMLLGVVLLFLAEPYVGIAVIGLVILIELPALFRSQIIVANYNNQLGFRTLQSLP</sequence>
<organism evidence="2 3">
    <name type="scientific">Marinomonas communis</name>
    <dbReference type="NCBI Taxonomy" id="28254"/>
    <lineage>
        <taxon>Bacteria</taxon>
        <taxon>Pseudomonadati</taxon>
        <taxon>Pseudomonadota</taxon>
        <taxon>Gammaproteobacteria</taxon>
        <taxon>Oceanospirillales</taxon>
        <taxon>Oceanospirillaceae</taxon>
        <taxon>Marinomonas</taxon>
    </lineage>
</organism>